<dbReference type="EMBL" id="QYUN01000002">
    <property type="protein sequence ID" value="RJG06666.1"/>
    <property type="molecule type" value="Genomic_DNA"/>
</dbReference>
<reference evidence="2 3" key="1">
    <citation type="submission" date="2018-09" db="EMBL/GenBank/DDBJ databases">
        <authorList>
            <person name="Zhu H."/>
        </authorList>
    </citation>
    <scope>NUCLEOTIDE SEQUENCE [LARGE SCALE GENOMIC DNA]</scope>
    <source>
        <strain evidence="2 3">K2R10-39</strain>
    </source>
</reference>
<keyword evidence="3" id="KW-1185">Reference proteome</keyword>
<organism evidence="2 3">
    <name type="scientific">Noviherbaspirillum cavernae</name>
    <dbReference type="NCBI Taxonomy" id="2320862"/>
    <lineage>
        <taxon>Bacteria</taxon>
        <taxon>Pseudomonadati</taxon>
        <taxon>Pseudomonadota</taxon>
        <taxon>Betaproteobacteria</taxon>
        <taxon>Burkholderiales</taxon>
        <taxon>Oxalobacteraceae</taxon>
        <taxon>Noviherbaspirillum</taxon>
    </lineage>
</organism>
<feature type="chain" id="PRO_5019414565" evidence="1">
    <location>
        <begin position="22"/>
        <end position="354"/>
    </location>
</feature>
<sequence length="354" mass="38578">MLSRLAPLAAVLLALAPAAWAGQQLDTDPCAGRSQASCNALGVTDKPSIAWRNTFSASEGQQVSARLTKMMEVILQAPELREPRGMSLHPSMSASPPPAHAEKQHPALIEAFLLAKFITVEDKHATQDKKTGAWKGTGEGPMLRMRFNDLGAFLSITPMDYAKPGQYYTEPPKVGEVGGFPVYKTAGPEVILIHKRDALPWRPVPVERYLQTLISDEETLHAGFQKQMASTQGAGKAELEKANADRQTRIDTMKQQLAQLSPAQRQAGACNAARRKRGDIIGLDFNCGPGSEPLVEPNQDYFTRSAPKGSLQVLAISTTWGVLPRNDRMPNVLGRKLRASLSEMDLKALQAMMD</sequence>
<evidence type="ECO:0000313" key="3">
    <source>
        <dbReference type="Proteomes" id="UP000285190"/>
    </source>
</evidence>
<proteinExistence type="predicted"/>
<protein>
    <submittedName>
        <fullName evidence="2">Uncharacterized protein</fullName>
    </submittedName>
</protein>
<keyword evidence="1" id="KW-0732">Signal</keyword>
<gene>
    <name evidence="2" type="ORF">D3870_12180</name>
</gene>
<dbReference type="Proteomes" id="UP000285190">
    <property type="component" value="Unassembled WGS sequence"/>
</dbReference>
<evidence type="ECO:0000256" key="1">
    <source>
        <dbReference type="SAM" id="SignalP"/>
    </source>
</evidence>
<comment type="caution">
    <text evidence="2">The sequence shown here is derived from an EMBL/GenBank/DDBJ whole genome shotgun (WGS) entry which is preliminary data.</text>
</comment>
<evidence type="ECO:0000313" key="2">
    <source>
        <dbReference type="EMBL" id="RJG06666.1"/>
    </source>
</evidence>
<accession>A0A418X2J3</accession>
<feature type="signal peptide" evidence="1">
    <location>
        <begin position="1"/>
        <end position="21"/>
    </location>
</feature>
<dbReference type="AlphaFoldDB" id="A0A418X2J3"/>
<name>A0A418X2J3_9BURK</name>